<keyword evidence="4 7" id="KW-0378">Hydrolase</keyword>
<feature type="binding site" evidence="7">
    <location>
        <begin position="58"/>
        <end position="60"/>
    </location>
    <ligand>
        <name>substrate</name>
    </ligand>
</feature>
<dbReference type="InterPro" id="IPR002195">
    <property type="entry name" value="Dihydroorotase_CS"/>
</dbReference>
<comment type="pathway">
    <text evidence="7">Pyrimidine metabolism; UMP biosynthesis via de novo pathway; (S)-dihydroorotate from bicarbonate: step 3/3.</text>
</comment>
<dbReference type="Gene3D" id="3.20.20.140">
    <property type="entry name" value="Metal-dependent hydrolases"/>
    <property type="match status" value="1"/>
</dbReference>
<feature type="binding site" evidence="7">
    <location>
        <position position="56"/>
    </location>
    <ligand>
        <name>Zn(2+)</name>
        <dbReference type="ChEBI" id="CHEBI:29105"/>
        <label>1</label>
    </ligand>
</feature>
<comment type="function">
    <text evidence="1 7">Catalyzes the reversible cyclization of carbamoyl aspartate to dihydroorotate.</text>
</comment>
<evidence type="ECO:0000256" key="6">
    <source>
        <dbReference type="ARBA" id="ARBA00022975"/>
    </source>
</evidence>
<dbReference type="AlphaFoldDB" id="D4YSB6"/>
<dbReference type="PANTHER" id="PTHR43668">
    <property type="entry name" value="ALLANTOINASE"/>
    <property type="match status" value="1"/>
</dbReference>
<protein>
    <recommendedName>
        <fullName evidence="7">Dihydroorotase</fullName>
        <shortName evidence="7">DHOase</shortName>
        <ecNumber evidence="7">3.5.2.3</ecNumber>
    </recommendedName>
</protein>
<dbReference type="GO" id="GO:0006145">
    <property type="term" value="P:purine nucleobase catabolic process"/>
    <property type="evidence" value="ECO:0007669"/>
    <property type="project" value="TreeGrafter"/>
</dbReference>
<feature type="active site" evidence="7">
    <location>
        <position position="301"/>
    </location>
</feature>
<dbReference type="PANTHER" id="PTHR43668:SF2">
    <property type="entry name" value="ALLANTOINASE"/>
    <property type="match status" value="1"/>
</dbReference>
<keyword evidence="6 7" id="KW-0665">Pyrimidine biosynthesis</keyword>
<feature type="domain" description="Dihydroorotase catalytic" evidence="8">
    <location>
        <begin position="45"/>
        <end position="232"/>
    </location>
</feature>
<dbReference type="InterPro" id="IPR024403">
    <property type="entry name" value="DHOase_cat"/>
</dbReference>
<feature type="binding site" evidence="7">
    <location>
        <position position="148"/>
    </location>
    <ligand>
        <name>Zn(2+)</name>
        <dbReference type="ChEBI" id="CHEBI:29105"/>
        <label>2</label>
    </ligand>
</feature>
<name>D4YSB6_9LACO</name>
<dbReference type="EC" id="3.5.2.3" evidence="7"/>
<dbReference type="NCBIfam" id="TIGR00857">
    <property type="entry name" value="pyrC_multi"/>
    <property type="match status" value="1"/>
</dbReference>
<dbReference type="GO" id="GO:0004038">
    <property type="term" value="F:allantoinase activity"/>
    <property type="evidence" value="ECO:0007669"/>
    <property type="project" value="TreeGrafter"/>
</dbReference>
<feature type="binding site" evidence="7">
    <location>
        <position position="228"/>
    </location>
    <ligand>
        <name>Zn(2+)</name>
        <dbReference type="ChEBI" id="CHEBI:29105"/>
        <label>2</label>
    </ligand>
</feature>
<dbReference type="PATRIC" id="fig|585524.9.peg.990"/>
<accession>D4YSB6</accession>
<dbReference type="SUPFAM" id="SSF51556">
    <property type="entry name" value="Metallo-dependent hydrolases"/>
    <property type="match status" value="1"/>
</dbReference>
<evidence type="ECO:0000313" key="9">
    <source>
        <dbReference type="EMBL" id="EFG55931.1"/>
    </source>
</evidence>
<proteinExistence type="inferred from homology"/>
<dbReference type="InterPro" id="IPR050138">
    <property type="entry name" value="DHOase/Allantoinase_Hydrolase"/>
</dbReference>
<feature type="binding site" evidence="7">
    <location>
        <position position="148"/>
    </location>
    <ligand>
        <name>Zn(2+)</name>
        <dbReference type="ChEBI" id="CHEBI:29105"/>
        <label>1</label>
    </ligand>
</feature>
<evidence type="ECO:0000256" key="4">
    <source>
        <dbReference type="ARBA" id="ARBA00022801"/>
    </source>
</evidence>
<sequence>MTTVIKNGTVYQNGRLLQADVLIEKNKVKAIGQDLTGDHVIDASGKLVSPGLVDVHVHYRDPGQTYKEDIHTGSSAAAHGGFTTVGAMPNVTPVPNTPDLIKKMIAENKKKGVVHILQYAPVTVDQTSDEIPDYSALKQAGAFALSNDGHGIQSAQTMYLAMQKAKENNLIIASHCQDNALYQNGVINEGEKAKELNLPPITELAETTQIARDLLLAQKTGCHYHICHVSTATSVDLVRIAKARGINVTCEVAPHYLLLTDSDIPSDNPYFKMNPPLRSKEDQAALVGGLLDGTIDFIATDHAPHAKSEKEGSFRNAAFGITGSETAFSTLYTKYVKTGIIKLGKLLSLMSDVPADKFGLKNCGHLEAGAEADIAIFDLKHEAEIKEEDYLSKGVNSPFTGEKVYGQTVMTIVSGKVVYERGEENE</sequence>
<dbReference type="STRING" id="83683.B1745_02530"/>
<feature type="binding site" evidence="7">
    <location>
        <position position="175"/>
    </location>
    <ligand>
        <name>Zn(2+)</name>
        <dbReference type="ChEBI" id="CHEBI:29105"/>
        <label>2</label>
    </ligand>
</feature>
<dbReference type="InterPro" id="IPR011059">
    <property type="entry name" value="Metal-dep_hydrolase_composite"/>
</dbReference>
<dbReference type="GO" id="GO:0008270">
    <property type="term" value="F:zinc ion binding"/>
    <property type="evidence" value="ECO:0007669"/>
    <property type="project" value="UniProtKB-UniRule"/>
</dbReference>
<dbReference type="GO" id="GO:0004151">
    <property type="term" value="F:dihydroorotase activity"/>
    <property type="evidence" value="ECO:0007669"/>
    <property type="project" value="UniProtKB-UniRule"/>
</dbReference>
<dbReference type="OrthoDB" id="9765462at2"/>
<gene>
    <name evidence="7 9" type="primary">pyrC</name>
    <name evidence="9" type="ORF">HMPREF0493_0394</name>
</gene>
<keyword evidence="3 7" id="KW-0479">Metal-binding</keyword>
<dbReference type="RefSeq" id="WP_006351548.1">
    <property type="nucleotide sequence ID" value="NZ_ADNY01000013.1"/>
</dbReference>
<dbReference type="eggNOG" id="COG0044">
    <property type="taxonomic scope" value="Bacteria"/>
</dbReference>
<dbReference type="GO" id="GO:0044205">
    <property type="term" value="P:'de novo' UMP biosynthetic process"/>
    <property type="evidence" value="ECO:0007669"/>
    <property type="project" value="UniProtKB-UniRule"/>
</dbReference>
<dbReference type="CDD" id="cd01317">
    <property type="entry name" value="DHOase_IIa"/>
    <property type="match status" value="1"/>
</dbReference>
<organism evidence="9 10">
    <name type="scientific">Lactobacillus amylolyticus DSM 11664</name>
    <dbReference type="NCBI Taxonomy" id="585524"/>
    <lineage>
        <taxon>Bacteria</taxon>
        <taxon>Bacillati</taxon>
        <taxon>Bacillota</taxon>
        <taxon>Bacilli</taxon>
        <taxon>Lactobacillales</taxon>
        <taxon>Lactobacillaceae</taxon>
        <taxon>Lactobacillus</taxon>
    </lineage>
</organism>
<dbReference type="UniPathway" id="UPA00070">
    <property type="reaction ID" value="UER00117"/>
</dbReference>
<dbReference type="InterPro" id="IPR032466">
    <property type="entry name" value="Metal_Hydrolase"/>
</dbReference>
<feature type="binding site" evidence="7">
    <location>
        <begin position="319"/>
        <end position="320"/>
    </location>
    <ligand>
        <name>substrate</name>
    </ligand>
</feature>
<dbReference type="SUPFAM" id="SSF51338">
    <property type="entry name" value="Composite domain of metallo-dependent hydrolases"/>
    <property type="match status" value="1"/>
</dbReference>
<evidence type="ECO:0000313" key="10">
    <source>
        <dbReference type="Proteomes" id="UP000004069"/>
    </source>
</evidence>
<comment type="cofactor">
    <cofactor evidence="7">
        <name>Zn(2+)</name>
        <dbReference type="ChEBI" id="CHEBI:29105"/>
    </cofactor>
    <text evidence="7">Binds 2 Zn(2+) ions per subunit.</text>
</comment>
<evidence type="ECO:0000256" key="1">
    <source>
        <dbReference type="ARBA" id="ARBA00002368"/>
    </source>
</evidence>
<feature type="binding site" evidence="7">
    <location>
        <position position="274"/>
    </location>
    <ligand>
        <name>substrate</name>
    </ligand>
</feature>
<evidence type="ECO:0000259" key="8">
    <source>
        <dbReference type="Pfam" id="PF12890"/>
    </source>
</evidence>
<evidence type="ECO:0000256" key="2">
    <source>
        <dbReference type="ARBA" id="ARBA00010286"/>
    </source>
</evidence>
<evidence type="ECO:0000256" key="7">
    <source>
        <dbReference type="HAMAP-Rule" id="MF_00220"/>
    </source>
</evidence>
<dbReference type="Pfam" id="PF12890">
    <property type="entry name" value="DHOase"/>
    <property type="match status" value="1"/>
</dbReference>
<comment type="similarity">
    <text evidence="2 7">Belongs to the metallo-dependent hydrolases superfamily. DHOase family. Class I DHOase subfamily.</text>
</comment>
<feature type="binding site" evidence="7">
    <location>
        <position position="301"/>
    </location>
    <ligand>
        <name>Zn(2+)</name>
        <dbReference type="ChEBI" id="CHEBI:29105"/>
        <label>1</label>
    </ligand>
</feature>
<keyword evidence="10" id="KW-1185">Reference proteome</keyword>
<reference evidence="9 10" key="1">
    <citation type="submission" date="2010-04" db="EMBL/GenBank/DDBJ databases">
        <authorList>
            <person name="Muzny D."/>
            <person name="Qin X."/>
            <person name="Deng J."/>
            <person name="Jiang H."/>
            <person name="Liu Y."/>
            <person name="Qu J."/>
            <person name="Song X.-Z."/>
            <person name="Zhang L."/>
            <person name="Thornton R."/>
            <person name="Coyle M."/>
            <person name="Francisco L."/>
            <person name="Jackson L."/>
            <person name="Javaid M."/>
            <person name="Korchina V."/>
            <person name="Kovar C."/>
            <person name="Mata R."/>
            <person name="Mathew T."/>
            <person name="Ngo R."/>
            <person name="Nguyen L."/>
            <person name="Nguyen N."/>
            <person name="Okwuonu G."/>
            <person name="Ongeri F."/>
            <person name="Pham C."/>
            <person name="Simmons D."/>
            <person name="Wilczek-Boney K."/>
            <person name="Hale W."/>
            <person name="Jakkamsetti A."/>
            <person name="Pham P."/>
            <person name="Ruth R."/>
            <person name="San Lucas F."/>
            <person name="Warren J."/>
            <person name="Zhang J."/>
            <person name="Zhao Z."/>
            <person name="Zhou C."/>
            <person name="Zhu D."/>
            <person name="Lee S."/>
            <person name="Bess C."/>
            <person name="Blankenburg K."/>
            <person name="Forbes L."/>
            <person name="Fu Q."/>
            <person name="Gubbala S."/>
            <person name="Hirani K."/>
            <person name="Jayaseelan J.C."/>
            <person name="Lara F."/>
            <person name="Munidasa M."/>
            <person name="Palculict T."/>
            <person name="Patil S."/>
            <person name="Pu L.-L."/>
            <person name="Saada N."/>
            <person name="Tang L."/>
            <person name="Weissenberger G."/>
            <person name="Zhu Y."/>
            <person name="Hemphill L."/>
            <person name="Shang Y."/>
            <person name="Youmans B."/>
            <person name="Ayvaz T."/>
            <person name="Ross M."/>
            <person name="Santibanez J."/>
            <person name="Aqrawi P."/>
            <person name="Gross S."/>
            <person name="Joshi V."/>
            <person name="Fowler G."/>
            <person name="Nazareth L."/>
            <person name="Reid J."/>
            <person name="Worley K."/>
            <person name="Petrosino J."/>
            <person name="Highlander S."/>
            <person name="Gibbs R."/>
        </authorList>
    </citation>
    <scope>NUCLEOTIDE SEQUENCE [LARGE SCALE GENOMIC DNA]</scope>
    <source>
        <strain evidence="9 10">DSM 11664</strain>
    </source>
</reference>
<feature type="binding site" evidence="7">
    <location>
        <position position="305"/>
    </location>
    <ligand>
        <name>substrate</name>
    </ligand>
</feature>
<dbReference type="GO" id="GO:0005737">
    <property type="term" value="C:cytoplasm"/>
    <property type="evidence" value="ECO:0007669"/>
    <property type="project" value="TreeGrafter"/>
</dbReference>
<comment type="caution">
    <text evidence="9">The sequence shown here is derived from an EMBL/GenBank/DDBJ whole genome shotgun (WGS) entry which is preliminary data.</text>
</comment>
<feature type="binding site" evidence="7">
    <location>
        <position position="58"/>
    </location>
    <ligand>
        <name>Zn(2+)</name>
        <dbReference type="ChEBI" id="CHEBI:29105"/>
        <label>1</label>
    </ligand>
</feature>
<dbReference type="HAMAP" id="MF_00220_B">
    <property type="entry name" value="PyrC_classI_B"/>
    <property type="match status" value="1"/>
</dbReference>
<dbReference type="NCBIfam" id="NF006837">
    <property type="entry name" value="PRK09357.1-2"/>
    <property type="match status" value="1"/>
</dbReference>
<dbReference type="EMBL" id="ADNY01000013">
    <property type="protein sequence ID" value="EFG55931.1"/>
    <property type="molecule type" value="Genomic_DNA"/>
</dbReference>
<comment type="catalytic activity">
    <reaction evidence="7">
        <text>(S)-dihydroorotate + H2O = N-carbamoyl-L-aspartate + H(+)</text>
        <dbReference type="Rhea" id="RHEA:24296"/>
        <dbReference type="ChEBI" id="CHEBI:15377"/>
        <dbReference type="ChEBI" id="CHEBI:15378"/>
        <dbReference type="ChEBI" id="CHEBI:30864"/>
        <dbReference type="ChEBI" id="CHEBI:32814"/>
        <dbReference type="EC" id="3.5.2.3"/>
    </reaction>
</comment>
<evidence type="ECO:0000256" key="3">
    <source>
        <dbReference type="ARBA" id="ARBA00022723"/>
    </source>
</evidence>
<dbReference type="PROSITE" id="PS00483">
    <property type="entry name" value="DIHYDROOROTASE_2"/>
    <property type="match status" value="1"/>
</dbReference>
<feature type="binding site" evidence="7">
    <location>
        <position position="90"/>
    </location>
    <ligand>
        <name>substrate</name>
    </ligand>
</feature>
<dbReference type="Proteomes" id="UP000004069">
    <property type="component" value="Unassembled WGS sequence"/>
</dbReference>
<evidence type="ECO:0000256" key="5">
    <source>
        <dbReference type="ARBA" id="ARBA00022833"/>
    </source>
</evidence>
<keyword evidence="5 7" id="KW-0862">Zinc</keyword>
<dbReference type="InterPro" id="IPR004722">
    <property type="entry name" value="DHOase"/>
</dbReference>